<evidence type="ECO:0000313" key="7">
    <source>
        <dbReference type="EMBL" id="QOV24403.1"/>
    </source>
</evidence>
<organism evidence="7 8">
    <name type="scientific">Anabaenopsis elenkinii CCIBt3563</name>
    <dbReference type="NCBI Taxonomy" id="2779889"/>
    <lineage>
        <taxon>Bacteria</taxon>
        <taxon>Bacillati</taxon>
        <taxon>Cyanobacteriota</taxon>
        <taxon>Cyanophyceae</taxon>
        <taxon>Nostocales</taxon>
        <taxon>Nodulariaceae</taxon>
        <taxon>Anabaenopsis</taxon>
    </lineage>
</organism>
<dbReference type="InterPro" id="IPR036318">
    <property type="entry name" value="FAD-bd_PCMH-like_sf"/>
</dbReference>
<evidence type="ECO:0000256" key="4">
    <source>
        <dbReference type="ARBA" id="ARBA00022827"/>
    </source>
</evidence>
<dbReference type="AlphaFoldDB" id="A0A7S6U733"/>
<dbReference type="InterPro" id="IPR015345">
    <property type="entry name" value="Cytokinin_DH_FAD/cytokin-bd"/>
</dbReference>
<gene>
    <name evidence="7" type="ORF">IM676_09355</name>
</gene>
<feature type="domain" description="FAD-binding PCMH-type" evidence="6">
    <location>
        <begin position="33"/>
        <end position="206"/>
    </location>
</feature>
<evidence type="ECO:0000259" key="6">
    <source>
        <dbReference type="PROSITE" id="PS51387"/>
    </source>
</evidence>
<dbReference type="InterPro" id="IPR016167">
    <property type="entry name" value="FAD-bd_PCMH_sub1"/>
</dbReference>
<dbReference type="Pfam" id="PF01565">
    <property type="entry name" value="FAD_binding_4"/>
    <property type="match status" value="1"/>
</dbReference>
<proteinExistence type="inferred from homology"/>
<keyword evidence="3" id="KW-0285">Flavoprotein</keyword>
<keyword evidence="8" id="KW-1185">Reference proteome</keyword>
<dbReference type="PROSITE" id="PS51387">
    <property type="entry name" value="FAD_PCMH"/>
    <property type="match status" value="1"/>
</dbReference>
<dbReference type="Gene3D" id="3.40.462.10">
    <property type="entry name" value="FAD-linked oxidases, C-terminal domain"/>
    <property type="match status" value="1"/>
</dbReference>
<accession>A0A7S6U733</accession>
<evidence type="ECO:0000256" key="5">
    <source>
        <dbReference type="ARBA" id="ARBA00023002"/>
    </source>
</evidence>
<evidence type="ECO:0000256" key="1">
    <source>
        <dbReference type="ARBA" id="ARBA00001974"/>
    </source>
</evidence>
<dbReference type="Pfam" id="PF09265">
    <property type="entry name" value="Cytokin-bind"/>
    <property type="match status" value="1"/>
</dbReference>
<comment type="cofactor">
    <cofactor evidence="1">
        <name>FAD</name>
        <dbReference type="ChEBI" id="CHEBI:57692"/>
    </cofactor>
</comment>
<name>A0A7S6U733_9CYAN</name>
<dbReference type="SUPFAM" id="SSF55103">
    <property type="entry name" value="FAD-linked oxidases, C-terminal domain"/>
    <property type="match status" value="1"/>
</dbReference>
<protein>
    <submittedName>
        <fullName evidence="7">FAD-binding protein</fullName>
    </submittedName>
</protein>
<dbReference type="InterPro" id="IPR050432">
    <property type="entry name" value="FAD-linked_Oxidoreductases_BP"/>
</dbReference>
<dbReference type="GO" id="GO:0071949">
    <property type="term" value="F:FAD binding"/>
    <property type="evidence" value="ECO:0007669"/>
    <property type="project" value="InterPro"/>
</dbReference>
<dbReference type="InterPro" id="IPR016166">
    <property type="entry name" value="FAD-bd_PCMH"/>
</dbReference>
<dbReference type="SUPFAM" id="SSF56176">
    <property type="entry name" value="FAD-binding/transporter-associated domain-like"/>
    <property type="match status" value="1"/>
</dbReference>
<evidence type="ECO:0000256" key="3">
    <source>
        <dbReference type="ARBA" id="ARBA00022630"/>
    </source>
</evidence>
<keyword evidence="5" id="KW-0560">Oxidoreductase</keyword>
<dbReference type="InterPro" id="IPR016169">
    <property type="entry name" value="FAD-bd_PCMH_sub2"/>
</dbReference>
<dbReference type="InterPro" id="IPR016170">
    <property type="entry name" value="Cytok_DH_C_sf"/>
</dbReference>
<dbReference type="RefSeq" id="WP_200989923.1">
    <property type="nucleotide sequence ID" value="NZ_CP063311.1"/>
</dbReference>
<dbReference type="InterPro" id="IPR006094">
    <property type="entry name" value="Oxid_FAD_bind_N"/>
</dbReference>
<reference evidence="8" key="1">
    <citation type="submission" date="2020-10" db="EMBL/GenBank/DDBJ databases">
        <title>Genome-based taxonomic classification of the species Anabaenopsis elenkinii.</title>
        <authorList>
            <person name="Delbaje E."/>
            <person name="Andreote A.P.D."/>
            <person name="Pellegrinetti T.A."/>
            <person name="Cruz R.B."/>
            <person name="Branco L.H.Z."/>
            <person name="Fiore M.F."/>
        </authorList>
    </citation>
    <scope>NUCLEOTIDE SEQUENCE [LARGE SCALE GENOMIC DNA]</scope>
    <source>
        <strain evidence="8">CCIBt3563</strain>
    </source>
</reference>
<evidence type="ECO:0000313" key="8">
    <source>
        <dbReference type="Proteomes" id="UP000593846"/>
    </source>
</evidence>
<keyword evidence="4" id="KW-0274">FAD</keyword>
<dbReference type="EMBL" id="CP063311">
    <property type="protein sequence ID" value="QOV24403.1"/>
    <property type="molecule type" value="Genomic_DNA"/>
</dbReference>
<dbReference type="InterPro" id="IPR016164">
    <property type="entry name" value="FAD-linked_Oxase-like_C"/>
</dbReference>
<dbReference type="GO" id="GO:0009690">
    <property type="term" value="P:cytokinin metabolic process"/>
    <property type="evidence" value="ECO:0007669"/>
    <property type="project" value="InterPro"/>
</dbReference>
<sequence>MNSIIRDLKQIIAGEVTNKESELAAVSQDFGNIIQKQPQIVIRPQNSTDVAQAIKYAAQQGLTISSRAAGRSLSGQSLNQGGILLDMRNLNQIDDFRADELWFQGDPGVSWKQVIDTAIPDGVIPPVLTNNFEVTLAGTLSAAGLGLSSFRYGSQADNCLALEVVTGTGDIIWCTPEENSELFYHVLCGYGQFGIITKVKNRLRKYRPYTRSYFLCYDDLDKLLHDARGLVTEGRIDGLVSLFSPCLQGMSRKENQMKPLIQWFYRMQITVEFDDINQINDRELLGNLNFYRHIHTEDLTFAQFIQPLGQVPHPVNTANTWIDILLPAYSAQEFISIALERIPSFLDFRTLPIGSFCLNSPNHKLPMFPLPDDQLIIGLGMYPTIPKTQVEVVLEQLNLLTDLGFQMGGKRYMATWAEFDLPQWRSQFGDYWFTVNEIKRKYDPCGILNPGFFKYEHPVGAI</sequence>
<dbReference type="GO" id="GO:0019139">
    <property type="term" value="F:cytokinin dehydrogenase activity"/>
    <property type="evidence" value="ECO:0007669"/>
    <property type="project" value="InterPro"/>
</dbReference>
<dbReference type="KEGG" id="aee:IM676_09355"/>
<dbReference type="Proteomes" id="UP000593846">
    <property type="component" value="Chromosome"/>
</dbReference>
<dbReference type="PANTHER" id="PTHR13878:SF107">
    <property type="entry name" value="CYTOKININ DEHYDROGENASE 3"/>
    <property type="match status" value="1"/>
</dbReference>
<dbReference type="Gene3D" id="3.30.43.10">
    <property type="entry name" value="Uridine Diphospho-n-acetylenolpyruvylglucosamine Reductase, domain 2"/>
    <property type="match status" value="2"/>
</dbReference>
<dbReference type="Gene3D" id="3.30.465.10">
    <property type="match status" value="1"/>
</dbReference>
<evidence type="ECO:0000256" key="2">
    <source>
        <dbReference type="ARBA" id="ARBA00005466"/>
    </source>
</evidence>
<dbReference type="PANTHER" id="PTHR13878">
    <property type="entry name" value="GULONOLACTONE OXIDASE"/>
    <property type="match status" value="1"/>
</dbReference>
<comment type="similarity">
    <text evidence="2">Belongs to the oxygen-dependent FAD-linked oxidoreductase family.</text>
</comment>